<dbReference type="AlphaFoldDB" id="X0V5T6"/>
<protein>
    <submittedName>
        <fullName evidence="1">Uncharacterized protein</fullName>
    </submittedName>
</protein>
<reference evidence="1" key="1">
    <citation type="journal article" date="2014" name="Front. Microbiol.">
        <title>High frequency of phylogenetically diverse reductive dehalogenase-homologous genes in deep subseafloor sedimentary metagenomes.</title>
        <authorList>
            <person name="Kawai M."/>
            <person name="Futagami T."/>
            <person name="Toyoda A."/>
            <person name="Takaki Y."/>
            <person name="Nishi S."/>
            <person name="Hori S."/>
            <person name="Arai W."/>
            <person name="Tsubouchi T."/>
            <person name="Morono Y."/>
            <person name="Uchiyama I."/>
            <person name="Ito T."/>
            <person name="Fujiyama A."/>
            <person name="Inagaki F."/>
            <person name="Takami H."/>
        </authorList>
    </citation>
    <scope>NUCLEOTIDE SEQUENCE</scope>
    <source>
        <strain evidence="1">Expedition CK06-06</strain>
    </source>
</reference>
<sequence>LEDEEALSGVLSTLHDLGYSLLSVDRLSI</sequence>
<organism evidence="1">
    <name type="scientific">marine sediment metagenome</name>
    <dbReference type="NCBI Taxonomy" id="412755"/>
    <lineage>
        <taxon>unclassified sequences</taxon>
        <taxon>metagenomes</taxon>
        <taxon>ecological metagenomes</taxon>
    </lineage>
</organism>
<proteinExistence type="predicted"/>
<comment type="caution">
    <text evidence="1">The sequence shown here is derived from an EMBL/GenBank/DDBJ whole genome shotgun (WGS) entry which is preliminary data.</text>
</comment>
<feature type="non-terminal residue" evidence="1">
    <location>
        <position position="1"/>
    </location>
</feature>
<gene>
    <name evidence="1" type="ORF">S01H1_44499</name>
</gene>
<name>X0V5T6_9ZZZZ</name>
<accession>X0V5T6</accession>
<dbReference type="EMBL" id="BARS01028386">
    <property type="protein sequence ID" value="GAG07868.1"/>
    <property type="molecule type" value="Genomic_DNA"/>
</dbReference>
<evidence type="ECO:0000313" key="1">
    <source>
        <dbReference type="EMBL" id="GAG07868.1"/>
    </source>
</evidence>